<dbReference type="OrthoDB" id="6108017at2759"/>
<dbReference type="Gene3D" id="1.10.10.820">
    <property type="match status" value="1"/>
</dbReference>
<dbReference type="Gene3D" id="3.40.850.10">
    <property type="entry name" value="Kinesin motor domain"/>
    <property type="match status" value="1"/>
</dbReference>
<feature type="region of interest" description="Actin-binding" evidence="8">
    <location>
        <begin position="640"/>
        <end position="662"/>
    </location>
</feature>
<dbReference type="SMART" id="SM00242">
    <property type="entry name" value="MYSc"/>
    <property type="match status" value="1"/>
</dbReference>
<feature type="region of interest" description="Disordered" evidence="9">
    <location>
        <begin position="912"/>
        <end position="933"/>
    </location>
</feature>
<dbReference type="InterPro" id="IPR036961">
    <property type="entry name" value="Kinesin_motor_dom_sf"/>
</dbReference>
<feature type="domain" description="Myosin motor" evidence="11">
    <location>
        <begin position="71"/>
        <end position="770"/>
    </location>
</feature>
<feature type="binding site" evidence="8">
    <location>
        <begin position="165"/>
        <end position="172"/>
    </location>
    <ligand>
        <name>ATP</name>
        <dbReference type="ChEBI" id="CHEBI:30616"/>
    </ligand>
</feature>
<keyword evidence="4" id="KW-0175">Coiled coil</keyword>
<evidence type="ECO:0000256" key="9">
    <source>
        <dbReference type="SAM" id="MobiDB-lite"/>
    </source>
</evidence>
<dbReference type="SUPFAM" id="SSF50084">
    <property type="entry name" value="Myosin S1 fragment, N-terminal domain"/>
    <property type="match status" value="1"/>
</dbReference>
<dbReference type="GO" id="GO:0005524">
    <property type="term" value="F:ATP binding"/>
    <property type="evidence" value="ECO:0007669"/>
    <property type="project" value="UniProtKB-UniRule"/>
</dbReference>
<dbReference type="SMART" id="SM00015">
    <property type="entry name" value="IQ"/>
    <property type="match status" value="4"/>
</dbReference>
<dbReference type="InterPro" id="IPR002710">
    <property type="entry name" value="Dilute_dom"/>
</dbReference>
<evidence type="ECO:0008006" key="14">
    <source>
        <dbReference type="Google" id="ProtNLM"/>
    </source>
</evidence>
<dbReference type="CDD" id="cd22265">
    <property type="entry name" value="UDM1_RNF168"/>
    <property type="match status" value="1"/>
</dbReference>
<dbReference type="Gene3D" id="1.20.120.720">
    <property type="entry name" value="Myosin VI head, motor domain, U50 subdomain"/>
    <property type="match status" value="1"/>
</dbReference>
<dbReference type="GO" id="GO:0051015">
    <property type="term" value="F:actin filament binding"/>
    <property type="evidence" value="ECO:0007669"/>
    <property type="project" value="TreeGrafter"/>
</dbReference>
<dbReference type="GO" id="GO:0016459">
    <property type="term" value="C:myosin complex"/>
    <property type="evidence" value="ECO:0007669"/>
    <property type="project" value="UniProtKB-KW"/>
</dbReference>
<dbReference type="InterPro" id="IPR036103">
    <property type="entry name" value="MYSc_Myo5"/>
</dbReference>
<dbReference type="PROSITE" id="PS51126">
    <property type="entry name" value="DILUTE"/>
    <property type="match status" value="1"/>
</dbReference>
<dbReference type="Gene3D" id="1.20.58.530">
    <property type="match status" value="1"/>
</dbReference>
<dbReference type="PANTHER" id="PTHR13140">
    <property type="entry name" value="MYOSIN"/>
    <property type="match status" value="1"/>
</dbReference>
<dbReference type="FunFam" id="1.10.10.820:FF:000001">
    <property type="entry name" value="Myosin heavy chain"/>
    <property type="match status" value="1"/>
</dbReference>
<evidence type="ECO:0000256" key="7">
    <source>
        <dbReference type="ARBA" id="ARBA00023203"/>
    </source>
</evidence>
<dbReference type="GO" id="GO:0000146">
    <property type="term" value="F:microfilament motor activity"/>
    <property type="evidence" value="ECO:0007669"/>
    <property type="project" value="TreeGrafter"/>
</dbReference>
<dbReference type="SMART" id="SM01132">
    <property type="entry name" value="DIL"/>
    <property type="match status" value="1"/>
</dbReference>
<comment type="similarity">
    <text evidence="1 8">Belongs to the TRAFAC class myosin-kinesin ATPase superfamily. Myosin family.</text>
</comment>
<evidence type="ECO:0000256" key="3">
    <source>
        <dbReference type="ARBA" id="ARBA00022840"/>
    </source>
</evidence>
<dbReference type="Proteomes" id="UP000094455">
    <property type="component" value="Unassembled WGS sequence"/>
</dbReference>
<keyword evidence="2 8" id="KW-0547">Nucleotide-binding</keyword>
<feature type="domain" description="Dilute" evidence="10">
    <location>
        <begin position="1249"/>
        <end position="1469"/>
    </location>
</feature>
<dbReference type="GO" id="GO:0016020">
    <property type="term" value="C:membrane"/>
    <property type="evidence" value="ECO:0007669"/>
    <property type="project" value="TreeGrafter"/>
</dbReference>
<keyword evidence="3 8" id="KW-0067">ATP-binding</keyword>
<dbReference type="CDD" id="cd01380">
    <property type="entry name" value="MYSc_Myo5"/>
    <property type="match status" value="1"/>
</dbReference>
<dbReference type="PRINTS" id="PR00193">
    <property type="entry name" value="MYOSINHEAVY"/>
</dbReference>
<sequence length="1498" mass="172745">MRLEQGTRCWIPDNRIGWLGVNVTKIEYNENSKVYKIELANDEDSNECFVVETNNLAENNEKLPKLRNLDDTVDDLTTLSHLNEPSVLNSVKLRYSKKIIYTFSGIVLIAINPFDKLENLYTQEIIQKYQNAKKNDNPPHLFGISDEAYKCMRKDSISQSIIVSGESGAGKTVSAKYIMRFFASVHTEGTQINTIEIEKQILATNPIMESFGNAKTTRNDNSSRFGKYLRISFDEKSVICGATIQTYLLERSRLVHQARNERNYHIFYQMIQGLPENLKKELSLQHCGNYHYLNRGNTSAISGIDDSKEFRDTCDALKIVGIDENKQFELFKILAGLLHIGNIIIQNSRGEAVLASDEPNLLMACNLLGLDPKEFSKWIVKKKISTRSDNIASNLKYHEAIVARDSISKYIYSLLFDWLVSYINSHLCSSENEAREKSFIGVLDIYGFEHFDNNSFEQFCINYANEKLQQEFTHHVFKLQQEDYISEGIEWSFIKYTDNQSCIDLIEDRNGILSLLDEQCKLPAGSDKAWAEKMFHSLTKPPQNKVFKKARFGTEKFIVSHYALDVTYQVDGFLEKNRDTVSDAQNEVLRLSGNHFLKNVILSIEKNRESPEKSPVTKKRLSLGGRNKKPTLGYLFRNSLNGLMATINSTNAHYIRCIKPNETKRPWEFDNLMVLSQLRACGVLETIQISLVGFPSKYTYEEFLHRFVVLLPAEVETDFKRGEIQSEVEMKKLSTKMLRKLISDQSSFQTGKTKLFFRAGVLGQLEIAKTNKIKSSVTILQKHIRRYLERKRWLDAQASMVDLQSVVRGSLIRTRTRNQESSCIAIQSLLRGSLARKQISKIINSTFIIQSHVRGMIVRNEYRELVRLRDAARRESEKNEKEAKISNQEHQKKLIEMQERETRILQEQVKVENKQKKNDNERHMEDERPKQKAQEEFKLAQKLSQKKKLDEVDQKHANGRTVDPIKYIESDSLHKSSNMSKLTNASFADLLPITNHDEGADEIWGILENSLHPLKYSYNDLLGMRPSKSLAIITRFIVLRIKNISESIDSYEKQHPHISDVYLTERLEKNTRNDIMILKKMMRRVKYAKPDMAVKRLSVKSVNSISTEKIMFGQAKADPSHLDRNFRSGYADLLDYMKGSPIASTLVANLLLQDIRPPPEESEEPISIGEVLFPSRLVVAILTDLWRIGMINQSAVLLEKVMNIFKEKIETLKDPEALISNGAYLLNNVNEIRTCIAWSRYTAMSDFDSKIFLKAEERQDYLKMLLIMKRYCETVFGQMYNVWIKSILNELNKKTIDAVILDETLYSIRQNPNVYFRHMFHKGPKYKMFDVLRIFNNVYLAMKSYCFDEVISTSVIHDLLTYTDVLCFNDIITRESYLTVDKGLLIKYNISLLIDWCNEHTVPDSPNKLMHLLTLCQILQLKKQGFADIDMIATTCDSISRKQIEKIIGECDKNSTTESGKKLGEKTKKLKKKDQSNNSEFVIPLEDDAFENAFLCMN</sequence>
<dbReference type="RefSeq" id="XP_019019755.1">
    <property type="nucleotide sequence ID" value="XM_019160262.1"/>
</dbReference>
<evidence type="ECO:0000256" key="4">
    <source>
        <dbReference type="ARBA" id="ARBA00023054"/>
    </source>
</evidence>
<evidence type="ECO:0000256" key="5">
    <source>
        <dbReference type="ARBA" id="ARBA00023123"/>
    </source>
</evidence>
<evidence type="ECO:0000259" key="10">
    <source>
        <dbReference type="PROSITE" id="PS51126"/>
    </source>
</evidence>
<evidence type="ECO:0000256" key="1">
    <source>
        <dbReference type="ARBA" id="ARBA00008314"/>
    </source>
</evidence>
<keyword evidence="7 8" id="KW-0009">Actin-binding</keyword>
<protein>
    <recommendedName>
        <fullName evidence="14">Myosin motor domain-containing protein</fullName>
    </recommendedName>
</protein>
<dbReference type="Gene3D" id="3.30.70.1590">
    <property type="match status" value="1"/>
</dbReference>
<evidence type="ECO:0000313" key="12">
    <source>
        <dbReference type="EMBL" id="ODQ48642.1"/>
    </source>
</evidence>
<accession>A0A1E3NRD1</accession>
<proteinExistence type="inferred from homology"/>
<dbReference type="PROSITE" id="PS51456">
    <property type="entry name" value="MYOSIN_MOTOR"/>
    <property type="match status" value="1"/>
</dbReference>
<dbReference type="PANTHER" id="PTHR13140:SF706">
    <property type="entry name" value="DILUTE CLASS UNCONVENTIONAL MYOSIN, ISOFORM C"/>
    <property type="match status" value="1"/>
</dbReference>
<gene>
    <name evidence="12" type="ORF">PICMEDRAFT_14182</name>
</gene>
<dbReference type="Gene3D" id="1.20.5.190">
    <property type="match status" value="2"/>
</dbReference>
<name>A0A1E3NRD1_9ASCO</name>
<dbReference type="InterPro" id="IPR001609">
    <property type="entry name" value="Myosin_head_motor_dom-like"/>
</dbReference>
<keyword evidence="13" id="KW-1185">Reference proteome</keyword>
<dbReference type="SUPFAM" id="SSF52540">
    <property type="entry name" value="P-loop containing nucleoside triphosphate hydrolases"/>
    <property type="match status" value="2"/>
</dbReference>
<dbReference type="GO" id="GO:0007015">
    <property type="term" value="P:actin filament organization"/>
    <property type="evidence" value="ECO:0007669"/>
    <property type="project" value="TreeGrafter"/>
</dbReference>
<reference evidence="12 13" key="1">
    <citation type="journal article" date="2016" name="Proc. Natl. Acad. Sci. U.S.A.">
        <title>Comparative genomics of biotechnologically important yeasts.</title>
        <authorList>
            <person name="Riley R."/>
            <person name="Haridas S."/>
            <person name="Wolfe K.H."/>
            <person name="Lopes M.R."/>
            <person name="Hittinger C.T."/>
            <person name="Goeker M."/>
            <person name="Salamov A.A."/>
            <person name="Wisecaver J.H."/>
            <person name="Long T.M."/>
            <person name="Calvey C.H."/>
            <person name="Aerts A.L."/>
            <person name="Barry K.W."/>
            <person name="Choi C."/>
            <person name="Clum A."/>
            <person name="Coughlan A.Y."/>
            <person name="Deshpande S."/>
            <person name="Douglass A.P."/>
            <person name="Hanson S.J."/>
            <person name="Klenk H.-P."/>
            <person name="LaButti K.M."/>
            <person name="Lapidus A."/>
            <person name="Lindquist E.A."/>
            <person name="Lipzen A.M."/>
            <person name="Meier-Kolthoff J.P."/>
            <person name="Ohm R.A."/>
            <person name="Otillar R.P."/>
            <person name="Pangilinan J.L."/>
            <person name="Peng Y."/>
            <person name="Rokas A."/>
            <person name="Rosa C.A."/>
            <person name="Scheuner C."/>
            <person name="Sibirny A.A."/>
            <person name="Slot J.C."/>
            <person name="Stielow J.B."/>
            <person name="Sun H."/>
            <person name="Kurtzman C.P."/>
            <person name="Blackwell M."/>
            <person name="Grigoriev I.V."/>
            <person name="Jeffries T.W."/>
        </authorList>
    </citation>
    <scope>NUCLEOTIDE SEQUENCE [LARGE SCALE GENOMIC DNA]</scope>
    <source>
        <strain evidence="12 13">NRRL Y-2026</strain>
    </source>
</reference>
<organism evidence="12 13">
    <name type="scientific">Pichia membranifaciens NRRL Y-2026</name>
    <dbReference type="NCBI Taxonomy" id="763406"/>
    <lineage>
        <taxon>Eukaryota</taxon>
        <taxon>Fungi</taxon>
        <taxon>Dikarya</taxon>
        <taxon>Ascomycota</taxon>
        <taxon>Saccharomycotina</taxon>
        <taxon>Pichiomycetes</taxon>
        <taxon>Pichiales</taxon>
        <taxon>Pichiaceae</taxon>
        <taxon>Pichia</taxon>
    </lineage>
</organism>
<dbReference type="Pfam" id="PF00612">
    <property type="entry name" value="IQ"/>
    <property type="match status" value="3"/>
</dbReference>
<dbReference type="PROSITE" id="PS50096">
    <property type="entry name" value="IQ"/>
    <property type="match status" value="3"/>
</dbReference>
<keyword evidence="5 8" id="KW-0518">Myosin</keyword>
<evidence type="ECO:0000259" key="11">
    <source>
        <dbReference type="PROSITE" id="PS51456"/>
    </source>
</evidence>
<evidence type="ECO:0000313" key="13">
    <source>
        <dbReference type="Proteomes" id="UP000094455"/>
    </source>
</evidence>
<dbReference type="Pfam" id="PF01843">
    <property type="entry name" value="DIL"/>
    <property type="match status" value="1"/>
</dbReference>
<dbReference type="Pfam" id="PF00063">
    <property type="entry name" value="Myosin_head"/>
    <property type="match status" value="1"/>
</dbReference>
<dbReference type="GO" id="GO:0005737">
    <property type="term" value="C:cytoplasm"/>
    <property type="evidence" value="ECO:0007669"/>
    <property type="project" value="TreeGrafter"/>
</dbReference>
<dbReference type="GeneID" id="30176949"/>
<evidence type="ECO:0000256" key="8">
    <source>
        <dbReference type="PROSITE-ProRule" id="PRU00782"/>
    </source>
</evidence>
<evidence type="ECO:0000256" key="6">
    <source>
        <dbReference type="ARBA" id="ARBA00023175"/>
    </source>
</evidence>
<dbReference type="InterPro" id="IPR000048">
    <property type="entry name" value="IQ_motif_EF-hand-BS"/>
</dbReference>
<dbReference type="InterPro" id="IPR027417">
    <property type="entry name" value="P-loop_NTPase"/>
</dbReference>
<dbReference type="EMBL" id="KV454001">
    <property type="protein sequence ID" value="ODQ48642.1"/>
    <property type="molecule type" value="Genomic_DNA"/>
</dbReference>
<dbReference type="STRING" id="763406.A0A1E3NRD1"/>
<evidence type="ECO:0000256" key="2">
    <source>
        <dbReference type="ARBA" id="ARBA00022741"/>
    </source>
</evidence>
<keyword evidence="6 8" id="KW-0505">Motor protein</keyword>